<dbReference type="AlphaFoldDB" id="A0ABD6EN77"/>
<feature type="transmembrane region" description="Helical" evidence="1">
    <location>
        <begin position="34"/>
        <end position="54"/>
    </location>
</feature>
<evidence type="ECO:0000256" key="1">
    <source>
        <dbReference type="SAM" id="Phobius"/>
    </source>
</evidence>
<accession>A0ABD6EN77</accession>
<keyword evidence="1" id="KW-0472">Membrane</keyword>
<keyword evidence="1" id="KW-0812">Transmembrane</keyword>
<reference evidence="2 3" key="1">
    <citation type="submission" date="2024-08" db="EMBL/GenBank/DDBJ databases">
        <title>Gnathostoma spinigerum genome.</title>
        <authorList>
            <person name="Gonzalez-Bertolin B."/>
            <person name="Monzon S."/>
            <person name="Zaballos A."/>
            <person name="Jimenez P."/>
            <person name="Dekumyoy P."/>
            <person name="Varona S."/>
            <person name="Cuesta I."/>
            <person name="Sumanam S."/>
            <person name="Adisakwattana P."/>
            <person name="Gasser R.B."/>
            <person name="Hernandez-Gonzalez A."/>
            <person name="Young N.D."/>
            <person name="Perteguer M.J."/>
        </authorList>
    </citation>
    <scope>NUCLEOTIDE SEQUENCE [LARGE SCALE GENOMIC DNA]</scope>
    <source>
        <strain evidence="2">AL3</strain>
        <tissue evidence="2">Liver</tissue>
    </source>
</reference>
<evidence type="ECO:0000313" key="2">
    <source>
        <dbReference type="EMBL" id="MFH4980731.1"/>
    </source>
</evidence>
<proteinExistence type="predicted"/>
<dbReference type="Proteomes" id="UP001608902">
    <property type="component" value="Unassembled WGS sequence"/>
</dbReference>
<sequence length="120" mass="13559">MRFTAFNTTLTAFILINSVIVALLYKYTTHPSPLILICQFMLPLIIWQVLLLAACFPNVLVQEFVDFDEQTVPPEVGAGDRRFRNAQPIEPLNSHGDTPRSIAAEAVEDFRSPFFNLMSD</sequence>
<keyword evidence="1" id="KW-1133">Transmembrane helix</keyword>
<name>A0ABD6EN77_9BILA</name>
<dbReference type="EMBL" id="JBGFUD010005997">
    <property type="protein sequence ID" value="MFH4980731.1"/>
    <property type="molecule type" value="Genomic_DNA"/>
</dbReference>
<comment type="caution">
    <text evidence="2">The sequence shown here is derived from an EMBL/GenBank/DDBJ whole genome shotgun (WGS) entry which is preliminary data.</text>
</comment>
<keyword evidence="3" id="KW-1185">Reference proteome</keyword>
<organism evidence="2 3">
    <name type="scientific">Gnathostoma spinigerum</name>
    <dbReference type="NCBI Taxonomy" id="75299"/>
    <lineage>
        <taxon>Eukaryota</taxon>
        <taxon>Metazoa</taxon>
        <taxon>Ecdysozoa</taxon>
        <taxon>Nematoda</taxon>
        <taxon>Chromadorea</taxon>
        <taxon>Rhabditida</taxon>
        <taxon>Spirurina</taxon>
        <taxon>Gnathostomatomorpha</taxon>
        <taxon>Gnathostomatoidea</taxon>
        <taxon>Gnathostomatidae</taxon>
        <taxon>Gnathostoma</taxon>
    </lineage>
</organism>
<gene>
    <name evidence="2" type="ORF">AB6A40_007440</name>
</gene>
<feature type="transmembrane region" description="Helical" evidence="1">
    <location>
        <begin position="6"/>
        <end position="27"/>
    </location>
</feature>
<protein>
    <submittedName>
        <fullName evidence="2">Uncharacterized protein</fullName>
    </submittedName>
</protein>
<evidence type="ECO:0000313" key="3">
    <source>
        <dbReference type="Proteomes" id="UP001608902"/>
    </source>
</evidence>